<reference evidence="1 2" key="1">
    <citation type="submission" date="2019-02" db="EMBL/GenBank/DDBJ databases">
        <title>Deep-cultivation of Planctomycetes and their phenomic and genomic characterization uncovers novel biology.</title>
        <authorList>
            <person name="Wiegand S."/>
            <person name="Jogler M."/>
            <person name="Boedeker C."/>
            <person name="Pinto D."/>
            <person name="Vollmers J."/>
            <person name="Rivas-Marin E."/>
            <person name="Kohn T."/>
            <person name="Peeters S.H."/>
            <person name="Heuer A."/>
            <person name="Rast P."/>
            <person name="Oberbeckmann S."/>
            <person name="Bunk B."/>
            <person name="Jeske O."/>
            <person name="Meyerdierks A."/>
            <person name="Storesund J.E."/>
            <person name="Kallscheuer N."/>
            <person name="Luecker S."/>
            <person name="Lage O.M."/>
            <person name="Pohl T."/>
            <person name="Merkel B.J."/>
            <person name="Hornburger P."/>
            <person name="Mueller R.-W."/>
            <person name="Bruemmer F."/>
            <person name="Labrenz M."/>
            <person name="Spormann A.M."/>
            <person name="Op Den Camp H."/>
            <person name="Overmann J."/>
            <person name="Amann R."/>
            <person name="Jetten M.S.M."/>
            <person name="Mascher T."/>
            <person name="Medema M.H."/>
            <person name="Devos D.P."/>
            <person name="Kaster A.-K."/>
            <person name="Ovreas L."/>
            <person name="Rohde M."/>
            <person name="Galperin M.Y."/>
            <person name="Jogler C."/>
        </authorList>
    </citation>
    <scope>NUCLEOTIDE SEQUENCE [LARGE SCALE GENOMIC DNA]</scope>
    <source>
        <strain evidence="1 2">Enr8</strain>
    </source>
</reference>
<proteinExistence type="predicted"/>
<dbReference type="PROSITE" id="PS51257">
    <property type="entry name" value="PROKAR_LIPOPROTEIN"/>
    <property type="match status" value="1"/>
</dbReference>
<gene>
    <name evidence="1" type="ORF">Enr8_48790</name>
</gene>
<evidence type="ECO:0000313" key="2">
    <source>
        <dbReference type="Proteomes" id="UP000318878"/>
    </source>
</evidence>
<evidence type="ECO:0008006" key="3">
    <source>
        <dbReference type="Google" id="ProtNLM"/>
    </source>
</evidence>
<accession>A0A5C5UTH6</accession>
<dbReference type="RefSeq" id="WP_146436657.1">
    <property type="nucleotide sequence ID" value="NZ_SJPF01000007.1"/>
</dbReference>
<dbReference type="OrthoDB" id="291697at2"/>
<name>A0A5C5UTH6_9BACT</name>
<dbReference type="EMBL" id="SJPF01000007">
    <property type="protein sequence ID" value="TWT29691.1"/>
    <property type="molecule type" value="Genomic_DNA"/>
</dbReference>
<sequence>MRIALLAMGLLLPIVCGCRVSESNGPARHTVTGTVTFEGKPLESGLISFEAADDAAIGLAPASSEIVDGKYSLTATTGKKTVKVSRTVEAGRDQITQDPILKESIPAKYNQKSTLEYAVVEGDNSHDIAL</sequence>
<keyword evidence="2" id="KW-1185">Reference proteome</keyword>
<dbReference type="AlphaFoldDB" id="A0A5C5UTH6"/>
<comment type="caution">
    <text evidence="1">The sequence shown here is derived from an EMBL/GenBank/DDBJ whole genome shotgun (WGS) entry which is preliminary data.</text>
</comment>
<evidence type="ECO:0000313" key="1">
    <source>
        <dbReference type="EMBL" id="TWT29691.1"/>
    </source>
</evidence>
<organism evidence="1 2">
    <name type="scientific">Blastopirellula retiformator</name>
    <dbReference type="NCBI Taxonomy" id="2527970"/>
    <lineage>
        <taxon>Bacteria</taxon>
        <taxon>Pseudomonadati</taxon>
        <taxon>Planctomycetota</taxon>
        <taxon>Planctomycetia</taxon>
        <taxon>Pirellulales</taxon>
        <taxon>Pirellulaceae</taxon>
        <taxon>Blastopirellula</taxon>
    </lineage>
</organism>
<dbReference type="Proteomes" id="UP000318878">
    <property type="component" value="Unassembled WGS sequence"/>
</dbReference>
<protein>
    <recommendedName>
        <fullName evidence="3">Carboxypeptidase regulatory-like domain-containing protein</fullName>
    </recommendedName>
</protein>